<name>A0A4V6T761_9FLAO</name>
<reference evidence="2 3" key="1">
    <citation type="submission" date="2019-03" db="EMBL/GenBank/DDBJ databases">
        <title>Muricauda SCR12 sp.nov, a marine bacterium isolated from Pacific Ocean:the Okinawa trough.</title>
        <authorList>
            <person name="Liu L."/>
        </authorList>
    </citation>
    <scope>NUCLEOTIDE SEQUENCE [LARGE SCALE GENOMIC DNA]</scope>
    <source>
        <strain evidence="2 3">SCR12</strain>
    </source>
</reference>
<keyword evidence="3" id="KW-1185">Reference proteome</keyword>
<evidence type="ECO:0000313" key="3">
    <source>
        <dbReference type="Proteomes" id="UP000310406"/>
    </source>
</evidence>
<proteinExistence type="predicted"/>
<protein>
    <recommendedName>
        <fullName evidence="4">Lipoprotein</fullName>
    </recommendedName>
</protein>
<sequence>MKRTTLMLFAAALFIASCKDQPKENSTTETNKVEHTEQHSESAVIDNNWMNNIELNNGARWEANPETNEGVANMKSILTQSNPKELNEYHEIVNALNKEKNYVIKECSMKGPSHDNLHVWLLPLIEKIDALEEAKTLDEAQRIYKSIEQNVNAYDEYFE</sequence>
<dbReference type="OrthoDB" id="1440611at2"/>
<accession>A0A4V6T761</accession>
<evidence type="ECO:0008006" key="4">
    <source>
        <dbReference type="Google" id="ProtNLM"/>
    </source>
</evidence>
<dbReference type="AlphaFoldDB" id="A0A4V6T761"/>
<feature type="compositionally biased region" description="Basic and acidic residues" evidence="1">
    <location>
        <begin position="31"/>
        <end position="40"/>
    </location>
</feature>
<dbReference type="Proteomes" id="UP000310406">
    <property type="component" value="Unassembled WGS sequence"/>
</dbReference>
<gene>
    <name evidence="2" type="ORF">EZV76_16300</name>
</gene>
<organism evidence="2 3">
    <name type="scientific">Flagellimonas alvinocaridis</name>
    <dbReference type="NCBI Taxonomy" id="2530200"/>
    <lineage>
        <taxon>Bacteria</taxon>
        <taxon>Pseudomonadati</taxon>
        <taxon>Bacteroidota</taxon>
        <taxon>Flavobacteriia</taxon>
        <taxon>Flavobacteriales</taxon>
        <taxon>Flavobacteriaceae</taxon>
        <taxon>Flagellimonas</taxon>
    </lineage>
</organism>
<comment type="caution">
    <text evidence="2">The sequence shown here is derived from an EMBL/GenBank/DDBJ whole genome shotgun (WGS) entry which is preliminary data.</text>
</comment>
<evidence type="ECO:0000313" key="2">
    <source>
        <dbReference type="EMBL" id="THV57006.1"/>
    </source>
</evidence>
<dbReference type="PROSITE" id="PS51257">
    <property type="entry name" value="PROKAR_LIPOPROTEIN"/>
    <property type="match status" value="1"/>
</dbReference>
<dbReference type="RefSeq" id="WP_136567600.1">
    <property type="nucleotide sequence ID" value="NZ_SNTZ01000018.1"/>
</dbReference>
<dbReference type="EMBL" id="SNTZ01000018">
    <property type="protein sequence ID" value="THV57006.1"/>
    <property type="molecule type" value="Genomic_DNA"/>
</dbReference>
<evidence type="ECO:0000256" key="1">
    <source>
        <dbReference type="SAM" id="MobiDB-lite"/>
    </source>
</evidence>
<feature type="region of interest" description="Disordered" evidence="1">
    <location>
        <begin position="21"/>
        <end position="40"/>
    </location>
</feature>